<dbReference type="CDD" id="cd02440">
    <property type="entry name" value="AdoMet_MTases"/>
    <property type="match status" value="1"/>
</dbReference>
<protein>
    <submittedName>
        <fullName evidence="3">Class I SAM-dependent methyltransferase</fullName>
    </submittedName>
</protein>
<reference evidence="3" key="1">
    <citation type="submission" date="2021-04" db="EMBL/GenBank/DDBJ databases">
        <authorList>
            <person name="Pira H."/>
            <person name="Risdian C."/>
            <person name="Wink J."/>
        </authorList>
    </citation>
    <scope>NUCLEOTIDE SEQUENCE</scope>
    <source>
        <strain evidence="3">WHY3</strain>
    </source>
</reference>
<dbReference type="Proteomes" id="UP001138894">
    <property type="component" value="Unassembled WGS sequence"/>
</dbReference>
<evidence type="ECO:0000259" key="2">
    <source>
        <dbReference type="Pfam" id="PF13649"/>
    </source>
</evidence>
<evidence type="ECO:0000256" key="1">
    <source>
        <dbReference type="ARBA" id="ARBA00022679"/>
    </source>
</evidence>
<dbReference type="GO" id="GO:0032259">
    <property type="term" value="P:methylation"/>
    <property type="evidence" value="ECO:0007669"/>
    <property type="project" value="UniProtKB-KW"/>
</dbReference>
<dbReference type="PANTHER" id="PTHR43861">
    <property type="entry name" value="TRANS-ACONITATE 2-METHYLTRANSFERASE-RELATED"/>
    <property type="match status" value="1"/>
</dbReference>
<comment type="caution">
    <text evidence="3">The sequence shown here is derived from an EMBL/GenBank/DDBJ whole genome shotgun (WGS) entry which is preliminary data.</text>
</comment>
<keyword evidence="1" id="KW-0808">Transferase</keyword>
<feature type="domain" description="Methyltransferase" evidence="2">
    <location>
        <begin position="64"/>
        <end position="160"/>
    </location>
</feature>
<keyword evidence="4" id="KW-1185">Reference proteome</keyword>
<gene>
    <name evidence="3" type="ORF">KCG49_04930</name>
</gene>
<accession>A0A9X1JPA9</accession>
<dbReference type="Pfam" id="PF13649">
    <property type="entry name" value="Methyltransf_25"/>
    <property type="match status" value="1"/>
</dbReference>
<dbReference type="InterPro" id="IPR041698">
    <property type="entry name" value="Methyltransf_25"/>
</dbReference>
<dbReference type="RefSeq" id="WP_218545087.1">
    <property type="nucleotide sequence ID" value="NZ_JAGSPD010000003.1"/>
</dbReference>
<keyword evidence="3" id="KW-0489">Methyltransferase</keyword>
<dbReference type="EMBL" id="JAGSPD010000003">
    <property type="protein sequence ID" value="MBV7268539.1"/>
    <property type="molecule type" value="Genomic_DNA"/>
</dbReference>
<dbReference type="AlphaFoldDB" id="A0A9X1JPA9"/>
<evidence type="ECO:0000313" key="4">
    <source>
        <dbReference type="Proteomes" id="UP001138894"/>
    </source>
</evidence>
<dbReference type="GO" id="GO:0008168">
    <property type="term" value="F:methyltransferase activity"/>
    <property type="evidence" value="ECO:0007669"/>
    <property type="project" value="UniProtKB-KW"/>
</dbReference>
<organism evidence="3 4">
    <name type="scientific">Winogradskyella luteola</name>
    <dbReference type="NCBI Taxonomy" id="2828330"/>
    <lineage>
        <taxon>Bacteria</taxon>
        <taxon>Pseudomonadati</taxon>
        <taxon>Bacteroidota</taxon>
        <taxon>Flavobacteriia</taxon>
        <taxon>Flavobacteriales</taxon>
        <taxon>Flavobacteriaceae</taxon>
        <taxon>Winogradskyella</taxon>
    </lineage>
</organism>
<evidence type="ECO:0000313" key="3">
    <source>
        <dbReference type="EMBL" id="MBV7268539.1"/>
    </source>
</evidence>
<sequence length="283" mass="32668">MQKEANIEQNKSHYDNQYQRINIDRIADVLNNRDSYLEGATKTDISWVGMYYGNLEQRLSGKKVLELGCGDCFNVAIMASLGAKVYANDISDRSGEIIKALNKRFEFNYPIDFISGDITHANFTEHNFDYVIGKAFLHHLTLQHEEQVLKVSSSILKATGEARFFEPAINSKLLDEIRWAIPIKDRPSKLFSPKKFKQWEESDPHPHRDNSSKHFKTMGANYFDEISIIPLGVLERFYRLMPSTKDKNGAFKRRALKLEKYLPGFMRYTGARSQTIIYKKPKG</sequence>
<proteinExistence type="predicted"/>
<name>A0A9X1JPA9_9FLAO</name>